<evidence type="ECO:0000313" key="3">
    <source>
        <dbReference type="Proteomes" id="UP000612282"/>
    </source>
</evidence>
<keyword evidence="3" id="KW-1185">Reference proteome</keyword>
<dbReference type="RefSeq" id="WP_203806549.1">
    <property type="nucleotide sequence ID" value="NZ_BAAAQE010000046.1"/>
</dbReference>
<dbReference type="SUPFAM" id="SSF48452">
    <property type="entry name" value="TPR-like"/>
    <property type="match status" value="2"/>
</dbReference>
<keyword evidence="1" id="KW-0812">Transmembrane</keyword>
<dbReference type="PANTHER" id="PTHR47691:SF3">
    <property type="entry name" value="HTH-TYPE TRANSCRIPTIONAL REGULATOR RV0890C-RELATED"/>
    <property type="match status" value="1"/>
</dbReference>
<dbReference type="InterPro" id="IPR027417">
    <property type="entry name" value="P-loop_NTPase"/>
</dbReference>
<sequence>MRRDRVTVLLIMWSGLLSALLAVAINVATGGDLPGPLQRFAWLAWPITGLLAALITVIAVWQQRRTPEPRDETVPAQLPAPRPLLGRAAEIRTIVAAARARTGPVLIAGVPGTGKTALALRAAHDLRARFPDGQLHADLRGSDPFPVRPEMVLVRFLRALGDPDPQGSVDELAARFRTELAGRRVLVFLDDAGTDAQVTPLLPGASGGFALVTSRRQLSAHGGRTIRLGELPAADGRALLAHAAGPERIAADPAGADRIVAACAGLPLAVQLAGARLRARPDWSPGALADRLDDEQRRLGELAQGERAVRGTFRSAYDSLNSAQRLVFRRIGAHPGKVLGLGAATALAGPSLLHQDTSAALERLADAMLVETPAPDRFRLHDLLRLYARELFTAEETAEDRDTCVDRLLAWTTVNVGSANWRADELDNALATVDLAVRTGRHEAAWDLVEAVHRQLTVSGDHVYRLPLWQSALTAASGDNLRQARALRWIAHSYRMDDDLESSRTFSEQGVALAQGDPSEEAHAIRNLGETLRSLGRFDPAREALTRALEGFQALGDAGEEVEVRASLGGLYNDVRRPAEALAVLEPALPLLSPEERPIHAWIHLAFAVSYQLSGREPEATAECELAITIGERLGDAFVLGYCHQERGWQAFAQGDHDRATHHFRQMRTLLEKARSGTGVASADEALGTIAQARGRHREATRHFNEAIAHFERLGDTTRATQARSRRAAP</sequence>
<keyword evidence="1" id="KW-1133">Transmembrane helix</keyword>
<feature type="transmembrane region" description="Helical" evidence="1">
    <location>
        <begin position="40"/>
        <end position="61"/>
    </location>
</feature>
<dbReference type="InterPro" id="IPR011990">
    <property type="entry name" value="TPR-like_helical_dom_sf"/>
</dbReference>
<dbReference type="Gene3D" id="3.40.50.300">
    <property type="entry name" value="P-loop containing nucleotide triphosphate hydrolases"/>
    <property type="match status" value="1"/>
</dbReference>
<dbReference type="Pfam" id="PF13424">
    <property type="entry name" value="TPR_12"/>
    <property type="match status" value="1"/>
</dbReference>
<dbReference type="Proteomes" id="UP000612282">
    <property type="component" value="Unassembled WGS sequence"/>
</dbReference>
<dbReference type="InterPro" id="IPR019734">
    <property type="entry name" value="TPR_rpt"/>
</dbReference>
<gene>
    <name evidence="2" type="ORF">Aco03nite_083770</name>
</gene>
<organism evidence="2 3">
    <name type="scientific">Actinoplanes couchii</name>
    <dbReference type="NCBI Taxonomy" id="403638"/>
    <lineage>
        <taxon>Bacteria</taxon>
        <taxon>Bacillati</taxon>
        <taxon>Actinomycetota</taxon>
        <taxon>Actinomycetes</taxon>
        <taxon>Micromonosporales</taxon>
        <taxon>Micromonosporaceae</taxon>
        <taxon>Actinoplanes</taxon>
    </lineage>
</organism>
<evidence type="ECO:0000256" key="1">
    <source>
        <dbReference type="SAM" id="Phobius"/>
    </source>
</evidence>
<accession>A0ABQ3XNC0</accession>
<keyword evidence="1" id="KW-0472">Membrane</keyword>
<dbReference type="Gene3D" id="1.25.40.10">
    <property type="entry name" value="Tetratricopeptide repeat domain"/>
    <property type="match status" value="2"/>
</dbReference>
<evidence type="ECO:0008006" key="4">
    <source>
        <dbReference type="Google" id="ProtNLM"/>
    </source>
</evidence>
<protein>
    <recommendedName>
        <fullName evidence="4">NB-ARC domain protein</fullName>
    </recommendedName>
</protein>
<dbReference type="SMART" id="SM00028">
    <property type="entry name" value="TPR"/>
    <property type="match status" value="4"/>
</dbReference>
<reference evidence="2 3" key="1">
    <citation type="submission" date="2021-01" db="EMBL/GenBank/DDBJ databases">
        <title>Whole genome shotgun sequence of Actinoplanes couchii NBRC 106145.</title>
        <authorList>
            <person name="Komaki H."/>
            <person name="Tamura T."/>
        </authorList>
    </citation>
    <scope>NUCLEOTIDE SEQUENCE [LARGE SCALE GENOMIC DNA]</scope>
    <source>
        <strain evidence="2 3">NBRC 106145</strain>
    </source>
</reference>
<comment type="caution">
    <text evidence="2">The sequence shown here is derived from an EMBL/GenBank/DDBJ whole genome shotgun (WGS) entry which is preliminary data.</text>
</comment>
<dbReference type="PRINTS" id="PR00364">
    <property type="entry name" value="DISEASERSIST"/>
</dbReference>
<dbReference type="PANTHER" id="PTHR47691">
    <property type="entry name" value="REGULATOR-RELATED"/>
    <property type="match status" value="1"/>
</dbReference>
<dbReference type="EMBL" id="BOMG01000103">
    <property type="protein sequence ID" value="GID59973.1"/>
    <property type="molecule type" value="Genomic_DNA"/>
</dbReference>
<evidence type="ECO:0000313" key="2">
    <source>
        <dbReference type="EMBL" id="GID59973.1"/>
    </source>
</evidence>
<dbReference type="SUPFAM" id="SSF52540">
    <property type="entry name" value="P-loop containing nucleoside triphosphate hydrolases"/>
    <property type="match status" value="1"/>
</dbReference>
<name>A0ABQ3XNC0_9ACTN</name>
<proteinExistence type="predicted"/>